<dbReference type="Pfam" id="PF19040">
    <property type="entry name" value="SGNH"/>
    <property type="match status" value="1"/>
</dbReference>
<feature type="transmembrane region" description="Helical" evidence="1">
    <location>
        <begin position="380"/>
        <end position="400"/>
    </location>
</feature>
<feature type="transmembrane region" description="Helical" evidence="1">
    <location>
        <begin position="31"/>
        <end position="60"/>
    </location>
</feature>
<feature type="transmembrane region" description="Helical" evidence="1">
    <location>
        <begin position="152"/>
        <end position="176"/>
    </location>
</feature>
<proteinExistence type="predicted"/>
<feature type="domain" description="Acyltransferase 3" evidence="2">
    <location>
        <begin position="24"/>
        <end position="355"/>
    </location>
</feature>
<evidence type="ECO:0000256" key="1">
    <source>
        <dbReference type="SAM" id="Phobius"/>
    </source>
</evidence>
<dbReference type="GO" id="GO:0016746">
    <property type="term" value="F:acyltransferase activity"/>
    <property type="evidence" value="ECO:0007669"/>
    <property type="project" value="UniProtKB-KW"/>
</dbReference>
<feature type="transmembrane region" description="Helical" evidence="1">
    <location>
        <begin position="215"/>
        <end position="233"/>
    </location>
</feature>
<dbReference type="Pfam" id="PF01757">
    <property type="entry name" value="Acyl_transf_3"/>
    <property type="match status" value="1"/>
</dbReference>
<dbReference type="InterPro" id="IPR002656">
    <property type="entry name" value="Acyl_transf_3_dom"/>
</dbReference>
<dbReference type="InterPro" id="IPR043968">
    <property type="entry name" value="SGNH"/>
</dbReference>
<evidence type="ECO:0000313" key="4">
    <source>
        <dbReference type="EMBL" id="CAJ1578348.1"/>
    </source>
</evidence>
<feature type="transmembrane region" description="Helical" evidence="1">
    <location>
        <begin position="300"/>
        <end position="321"/>
    </location>
</feature>
<dbReference type="RefSeq" id="WP_316513501.1">
    <property type="nucleotide sequence ID" value="NZ_OY726395.1"/>
</dbReference>
<dbReference type="Proteomes" id="UP001190466">
    <property type="component" value="Chromosome"/>
</dbReference>
<organism evidence="4 5">
    <name type="scientific">[Mycobacterium] wendilense</name>
    <dbReference type="NCBI Taxonomy" id="3064284"/>
    <lineage>
        <taxon>Bacteria</taxon>
        <taxon>Bacillati</taxon>
        <taxon>Actinomycetota</taxon>
        <taxon>Actinomycetes</taxon>
        <taxon>Mycobacteriales</taxon>
        <taxon>Mycobacteriaceae</taxon>
        <taxon>Mycolicibacter</taxon>
    </lineage>
</organism>
<keyword evidence="5" id="KW-1185">Reference proteome</keyword>
<feature type="domain" description="SGNH" evidence="3">
    <location>
        <begin position="468"/>
        <end position="687"/>
    </location>
</feature>
<feature type="transmembrane region" description="Helical" evidence="1">
    <location>
        <begin position="240"/>
        <end position="260"/>
    </location>
</feature>
<protein>
    <submittedName>
        <fullName evidence="4">Acyltransferase family protein</fullName>
        <ecNumber evidence="4">2.3.1.-</ecNumber>
    </submittedName>
</protein>
<dbReference type="EC" id="2.3.1.-" evidence="4"/>
<keyword evidence="1" id="KW-0812">Transmembrane</keyword>
<gene>
    <name evidence="4" type="ORF">MU0050_000038</name>
</gene>
<dbReference type="PANTHER" id="PTHR23028:SF53">
    <property type="entry name" value="ACYL_TRANSF_3 DOMAIN-CONTAINING PROTEIN"/>
    <property type="match status" value="1"/>
</dbReference>
<reference evidence="4 5" key="1">
    <citation type="submission" date="2023-08" db="EMBL/GenBank/DDBJ databases">
        <authorList>
            <person name="Folkvardsen B D."/>
            <person name="Norman A."/>
        </authorList>
    </citation>
    <scope>NUCLEOTIDE SEQUENCE [LARGE SCALE GENOMIC DNA]</scope>
    <source>
        <strain evidence="4 5">Mu0050</strain>
    </source>
</reference>
<feature type="transmembrane region" description="Helical" evidence="1">
    <location>
        <begin position="183"/>
        <end position="203"/>
    </location>
</feature>
<feature type="transmembrane region" description="Helical" evidence="1">
    <location>
        <begin position="341"/>
        <end position="359"/>
    </location>
</feature>
<keyword evidence="1" id="KW-0472">Membrane</keyword>
<feature type="transmembrane region" description="Helical" evidence="1">
    <location>
        <begin position="89"/>
        <end position="107"/>
    </location>
</feature>
<evidence type="ECO:0000313" key="5">
    <source>
        <dbReference type="Proteomes" id="UP001190466"/>
    </source>
</evidence>
<sequence>MLTVLTERPLPSAVPRTAPTVRDDLSGLRGLAVALVVLFHVWAGSASAGLDVLLVLFGFYCGRRLLEGFTAGYSFDALRSEFSWSARRLLPALVVVVAASGVATLLLQPRTRWETFADHSLSTFAFYQNWQLVNSAGAYAPAGEAVSPLQHLWAISVLGQFFLAGLVVAGLIAVVAPRRRRRAVFVAVVALAAVASFVYAVASHRTDQATAFYDSFARAWEPLAGVLAAAVALRVNWPRWLRAAAGAVGLTAIVAVGFFVDGAEQYPGPLAAIPVVGTVLIVLGAANLLDAERLPWPSRVLQSVPLLSLGTMAYALYLWHWPVLIFWLTHSDEDRAGLSDGIVVVVVAVALAFLTQRLVERSLRAAPNRARHGHAPTMSLVWTSVLLTVAIVVALGSAGWRQYTNTIRANGADLLKLSAADYPGARALLDGVPVPKLPVRPSVLEASDDLPASIVDECISDFGNAALIKCTYGDPRASRTIAVAGGSHSEHWLPALNRLGQRHGFKVVTYLKMGCPLNTDEVPRVSVSNNPYPGCREWTDTTMASLVEDRPDFVFMTTTRPRPTAPGDFVPENYLGIWDTLAAHDISILGIRDTPWMYRDGMVFSPVDCLAEGGDPEGCGLPRSQALGDYNPTLDYLDRYPNIAPLDLSDAVCGPDVCRAVEGNVLVYHDAHHLTSTYVNTLADEMARQLSEATGWW</sequence>
<evidence type="ECO:0000259" key="2">
    <source>
        <dbReference type="Pfam" id="PF01757"/>
    </source>
</evidence>
<dbReference type="EMBL" id="OY726395">
    <property type="protein sequence ID" value="CAJ1578348.1"/>
    <property type="molecule type" value="Genomic_DNA"/>
</dbReference>
<dbReference type="InterPro" id="IPR050879">
    <property type="entry name" value="Acyltransferase_3"/>
</dbReference>
<dbReference type="PANTHER" id="PTHR23028">
    <property type="entry name" value="ACETYLTRANSFERASE"/>
    <property type="match status" value="1"/>
</dbReference>
<accession>A0ABM9M7W1</accession>
<feature type="transmembrane region" description="Helical" evidence="1">
    <location>
        <begin position="266"/>
        <end position="288"/>
    </location>
</feature>
<keyword evidence="4" id="KW-0012">Acyltransferase</keyword>
<name>A0ABM9M7W1_9MYCO</name>
<keyword evidence="4" id="KW-0808">Transferase</keyword>
<evidence type="ECO:0000259" key="3">
    <source>
        <dbReference type="Pfam" id="PF19040"/>
    </source>
</evidence>
<keyword evidence="1" id="KW-1133">Transmembrane helix</keyword>